<dbReference type="InterPro" id="IPR006538">
    <property type="entry name" value="CobT"/>
</dbReference>
<keyword evidence="5" id="KW-1185">Reference proteome</keyword>
<keyword evidence="4" id="KW-0436">Ligase</keyword>
<dbReference type="InterPro" id="IPR036465">
    <property type="entry name" value="vWFA_dom_sf"/>
</dbReference>
<sequence>MTTETPLDRFKAVLGGTSRALADEPEIELAFTADAPASSGKHIKVPMPARTLPPEQVAEARGFADGFALRLKHHDAALHSRGAPGDAVARAVFDAVEGARVEALGSRGYAGISANLATALDMKLRADPITRARNREEVPLSTALGLMVRERLTGLPAPAVTAPGMALVREWIEGKAGKDLDALALAIDDQRAFATLTTRVLEDLELIEGDMIPEHSDDGGDDEEGTEDQQSDEGDDGESESEEGQGEVEARGSERDADSEQGEGGEEGEQEFDDADGEPGDEGEDGMLPVRPNRPMQDFAGQFDYKAWTTSYDEVIAATELCDADELARLRSYLDQQLVHLQGAVTKLANRLQRRLMAQQSRSWDFDQEEGMLDAARLARVVVNPMQSLSYKIERETDFKDTVVTLLIDNSGSMRGRPISIAAISADILARTLERCGVKTEILGFTTRAWKGGQSRETWLAAGRPPQPGRLNDVRHIVYKRADEPWRRAKPNLGLMMREGLLKENIDGEALIWAHSRLIGRSEDRKILMVISDGAPVDDSTLSVNSGSYLERHLRQVIGWIEGKSPVELVAIGIGHDVTRYYSRAVTIMDAEQLGGTIIEQLAALFDKND</sequence>
<feature type="region of interest" description="Disordered" evidence="2">
    <location>
        <begin position="211"/>
        <end position="296"/>
    </location>
</feature>
<evidence type="ECO:0000256" key="2">
    <source>
        <dbReference type="SAM" id="MobiDB-lite"/>
    </source>
</evidence>
<proteinExistence type="predicted"/>
<reference evidence="4 5" key="1">
    <citation type="submission" date="2024-05" db="EMBL/GenBank/DDBJ databases">
        <authorList>
            <person name="Liu Q."/>
            <person name="Xin Y.-H."/>
        </authorList>
    </citation>
    <scope>NUCLEOTIDE SEQUENCE [LARGE SCALE GENOMIC DNA]</scope>
    <source>
        <strain evidence="4 5">CGMCC 1.15349</strain>
    </source>
</reference>
<gene>
    <name evidence="4" type="primary">cobT</name>
    <name evidence="4" type="ORF">ABC969_08490</name>
</gene>
<organism evidence="4 5">
    <name type="scientific">Sphingomonas qilianensis</name>
    <dbReference type="NCBI Taxonomy" id="1736690"/>
    <lineage>
        <taxon>Bacteria</taxon>
        <taxon>Pseudomonadati</taxon>
        <taxon>Pseudomonadota</taxon>
        <taxon>Alphaproteobacteria</taxon>
        <taxon>Sphingomonadales</taxon>
        <taxon>Sphingomonadaceae</taxon>
        <taxon>Sphingomonas</taxon>
    </lineage>
</organism>
<dbReference type="InterPro" id="IPR051928">
    <property type="entry name" value="NorD/CobT"/>
</dbReference>
<evidence type="ECO:0000259" key="3">
    <source>
        <dbReference type="PROSITE" id="PS50234"/>
    </source>
</evidence>
<dbReference type="GO" id="GO:0051116">
    <property type="term" value="F:cobaltochelatase activity"/>
    <property type="evidence" value="ECO:0007669"/>
    <property type="project" value="UniProtKB-EC"/>
</dbReference>
<feature type="compositionally biased region" description="Acidic residues" evidence="2">
    <location>
        <begin position="259"/>
        <end position="285"/>
    </location>
</feature>
<comment type="caution">
    <text evidence="4">The sequence shown here is derived from an EMBL/GenBank/DDBJ whole genome shotgun (WGS) entry which is preliminary data.</text>
</comment>
<dbReference type="NCBIfam" id="TIGR01651">
    <property type="entry name" value="CobT"/>
    <property type="match status" value="1"/>
</dbReference>
<dbReference type="EC" id="6.6.1.2" evidence="1"/>
<dbReference type="InterPro" id="IPR002035">
    <property type="entry name" value="VWF_A"/>
</dbReference>
<feature type="domain" description="VWFA" evidence="3">
    <location>
        <begin position="403"/>
        <end position="610"/>
    </location>
</feature>
<feature type="compositionally biased region" description="Basic and acidic residues" evidence="2">
    <location>
        <begin position="248"/>
        <end position="258"/>
    </location>
</feature>
<dbReference type="PANTHER" id="PTHR41248:SF1">
    <property type="entry name" value="NORD PROTEIN"/>
    <property type="match status" value="1"/>
</dbReference>
<evidence type="ECO:0000256" key="1">
    <source>
        <dbReference type="NCBIfam" id="TIGR01651"/>
    </source>
</evidence>
<dbReference type="InterPro" id="IPR025861">
    <property type="entry name" value="CobT_VWA_dom"/>
</dbReference>
<evidence type="ECO:0000313" key="4">
    <source>
        <dbReference type="EMBL" id="MEN2786456.1"/>
    </source>
</evidence>
<dbReference type="SUPFAM" id="SSF53300">
    <property type="entry name" value="vWA-like"/>
    <property type="match status" value="1"/>
</dbReference>
<name>A0ABU9XRK9_9SPHN</name>
<dbReference type="Gene3D" id="3.40.50.410">
    <property type="entry name" value="von Willebrand factor, type A domain"/>
    <property type="match status" value="1"/>
</dbReference>
<dbReference type="PIRSF" id="PIRSF031715">
    <property type="entry name" value="Cob_chel_CobT"/>
    <property type="match status" value="1"/>
</dbReference>
<dbReference type="Pfam" id="PF11775">
    <property type="entry name" value="CobT_C"/>
    <property type="match status" value="1"/>
</dbReference>
<accession>A0ABU9XRK9</accession>
<dbReference type="PANTHER" id="PTHR41248">
    <property type="entry name" value="NORD PROTEIN"/>
    <property type="match status" value="1"/>
</dbReference>
<dbReference type="CDD" id="cd01454">
    <property type="entry name" value="vWA_norD_type"/>
    <property type="match status" value="1"/>
</dbReference>
<protein>
    <recommendedName>
        <fullName evidence="1">Cobaltochelatase subunit CobT</fullName>
        <ecNumber evidence="1">6.6.1.2</ecNumber>
    </recommendedName>
</protein>
<dbReference type="EMBL" id="JBDIMF010000002">
    <property type="protein sequence ID" value="MEN2786456.1"/>
    <property type="molecule type" value="Genomic_DNA"/>
</dbReference>
<dbReference type="Pfam" id="PF06213">
    <property type="entry name" value="CobT"/>
    <property type="match status" value="1"/>
</dbReference>
<dbReference type="PROSITE" id="PS50234">
    <property type="entry name" value="VWFA"/>
    <property type="match status" value="1"/>
</dbReference>
<dbReference type="RefSeq" id="WP_345864241.1">
    <property type="nucleotide sequence ID" value="NZ_JBDIMF010000002.1"/>
</dbReference>
<feature type="compositionally biased region" description="Acidic residues" evidence="2">
    <location>
        <begin position="219"/>
        <end position="246"/>
    </location>
</feature>
<evidence type="ECO:0000313" key="5">
    <source>
        <dbReference type="Proteomes" id="UP001404104"/>
    </source>
</evidence>
<dbReference type="Proteomes" id="UP001404104">
    <property type="component" value="Unassembled WGS sequence"/>
</dbReference>